<dbReference type="Proteomes" id="UP000813463">
    <property type="component" value="Chromosome 2"/>
</dbReference>
<dbReference type="AlphaFoldDB" id="A0A9R0JBM4"/>
<feature type="domain" description="DOMON" evidence="7">
    <location>
        <begin position="46"/>
        <end position="159"/>
    </location>
</feature>
<dbReference type="RefSeq" id="XP_021865048.2">
    <property type="nucleotide sequence ID" value="XM_022009356.2"/>
</dbReference>
<dbReference type="PROSITE" id="PS50836">
    <property type="entry name" value="DOMON"/>
    <property type="match status" value="1"/>
</dbReference>
<sequence>MAIKKTIVILCIIIGPLSLVSSAQTCKNYIFSEKRGFNSCADLPVLQAYLHWNYNSTSETIHVAYRANQTPRGWIAWGINPTGSGMVGTQALVAFQDLNGNMKAYTTQISSYNPEMKPQPLSFPVLELSAEYLNEEMIISAVLGPLSNGTTFNIVWQAGNAVSNDIPQSHPHFGPYVRSAGTLDFLSL</sequence>
<dbReference type="GO" id="GO:0016020">
    <property type="term" value="C:membrane"/>
    <property type="evidence" value="ECO:0007669"/>
    <property type="project" value="UniProtKB-SubCell"/>
</dbReference>
<name>A0A9R0JBM4_SPIOL</name>
<accession>A0A9R0JBM4</accession>
<dbReference type="KEGG" id="soe:110803829"/>
<dbReference type="Pfam" id="PF04526">
    <property type="entry name" value="DUF568"/>
    <property type="match status" value="1"/>
</dbReference>
<dbReference type="InterPro" id="IPR005018">
    <property type="entry name" value="DOMON_domain"/>
</dbReference>
<protein>
    <submittedName>
        <fullName evidence="9">Cytochrome b561 and DOMON domain-containing protein At5g47530-like</fullName>
    </submittedName>
</protein>
<evidence type="ECO:0000256" key="1">
    <source>
        <dbReference type="ARBA" id="ARBA00004370"/>
    </source>
</evidence>
<dbReference type="PANTHER" id="PTHR23130">
    <property type="entry name" value="CYTOCHROME B561 AND DOMON DOMAIN-CONTAINING PROTEIN"/>
    <property type="match status" value="1"/>
</dbReference>
<keyword evidence="4" id="KW-0249">Electron transport</keyword>
<gene>
    <name evidence="9" type="primary">LOC110803829</name>
</gene>
<reference evidence="8" key="1">
    <citation type="journal article" date="2021" name="Nat. Commun.">
        <title>Genomic analyses provide insights into spinach domestication and the genetic basis of agronomic traits.</title>
        <authorList>
            <person name="Cai X."/>
            <person name="Sun X."/>
            <person name="Xu C."/>
            <person name="Sun H."/>
            <person name="Wang X."/>
            <person name="Ge C."/>
            <person name="Zhang Z."/>
            <person name="Wang Q."/>
            <person name="Fei Z."/>
            <person name="Jiao C."/>
            <person name="Wang Q."/>
        </authorList>
    </citation>
    <scope>NUCLEOTIDE SEQUENCE [LARGE SCALE GENOMIC DNA]</scope>
    <source>
        <strain evidence="8">cv. Varoflay</strain>
    </source>
</reference>
<dbReference type="InterPro" id="IPR045265">
    <property type="entry name" value="AIR12_DOMON"/>
</dbReference>
<evidence type="ECO:0000256" key="5">
    <source>
        <dbReference type="ARBA" id="ARBA00023136"/>
    </source>
</evidence>
<keyword evidence="2" id="KW-0813">Transport</keyword>
<organism evidence="8 9">
    <name type="scientific">Spinacia oleracea</name>
    <name type="common">Spinach</name>
    <dbReference type="NCBI Taxonomy" id="3562"/>
    <lineage>
        <taxon>Eukaryota</taxon>
        <taxon>Viridiplantae</taxon>
        <taxon>Streptophyta</taxon>
        <taxon>Embryophyta</taxon>
        <taxon>Tracheophyta</taxon>
        <taxon>Spermatophyta</taxon>
        <taxon>Magnoliopsida</taxon>
        <taxon>eudicotyledons</taxon>
        <taxon>Gunneridae</taxon>
        <taxon>Pentapetalae</taxon>
        <taxon>Caryophyllales</taxon>
        <taxon>Chenopodiaceae</taxon>
        <taxon>Chenopodioideae</taxon>
        <taxon>Anserineae</taxon>
        <taxon>Spinacia</taxon>
    </lineage>
</organism>
<evidence type="ECO:0000256" key="4">
    <source>
        <dbReference type="ARBA" id="ARBA00022982"/>
    </source>
</evidence>
<evidence type="ECO:0000256" key="2">
    <source>
        <dbReference type="ARBA" id="ARBA00022448"/>
    </source>
</evidence>
<evidence type="ECO:0000256" key="6">
    <source>
        <dbReference type="SAM" id="SignalP"/>
    </source>
</evidence>
<evidence type="ECO:0000313" key="8">
    <source>
        <dbReference type="Proteomes" id="UP000813463"/>
    </source>
</evidence>
<feature type="signal peptide" evidence="6">
    <location>
        <begin position="1"/>
        <end position="22"/>
    </location>
</feature>
<keyword evidence="8" id="KW-1185">Reference proteome</keyword>
<evidence type="ECO:0000313" key="9">
    <source>
        <dbReference type="RefSeq" id="XP_021865048.2"/>
    </source>
</evidence>
<feature type="chain" id="PRO_5046573173" evidence="6">
    <location>
        <begin position="23"/>
        <end position="188"/>
    </location>
</feature>
<reference evidence="9" key="2">
    <citation type="submission" date="2025-08" db="UniProtKB">
        <authorList>
            <consortium name="RefSeq"/>
        </authorList>
    </citation>
    <scope>IDENTIFICATION</scope>
    <source>
        <tissue evidence="9">Leaf</tissue>
    </source>
</reference>
<dbReference type="PANTHER" id="PTHR23130:SF159">
    <property type="entry name" value="OS08G0335600 PROTEIN"/>
    <property type="match status" value="1"/>
</dbReference>
<dbReference type="GeneID" id="110803829"/>
<keyword evidence="5" id="KW-0472">Membrane</keyword>
<dbReference type="CDD" id="cd09629">
    <property type="entry name" value="DOMON_CIL1_like"/>
    <property type="match status" value="1"/>
</dbReference>
<comment type="subcellular location">
    <subcellularLocation>
        <location evidence="1">Membrane</location>
    </subcellularLocation>
</comment>
<evidence type="ECO:0000256" key="3">
    <source>
        <dbReference type="ARBA" id="ARBA00022729"/>
    </source>
</evidence>
<keyword evidence="3 6" id="KW-0732">Signal</keyword>
<evidence type="ECO:0000259" key="7">
    <source>
        <dbReference type="PROSITE" id="PS50836"/>
    </source>
</evidence>
<proteinExistence type="predicted"/>